<dbReference type="SUPFAM" id="SSF51735">
    <property type="entry name" value="NAD(P)-binding Rossmann-fold domains"/>
    <property type="match status" value="1"/>
</dbReference>
<keyword evidence="1" id="KW-0812">Transmembrane</keyword>
<protein>
    <submittedName>
        <fullName evidence="2">Uncharacterized protein</fullName>
    </submittedName>
</protein>
<dbReference type="PRINTS" id="PR00081">
    <property type="entry name" value="GDHRDH"/>
</dbReference>
<dbReference type="EMBL" id="HBEF01005435">
    <property type="protein sequence ID" value="CAD8331263.1"/>
    <property type="molecule type" value="Transcribed_RNA"/>
</dbReference>
<evidence type="ECO:0000256" key="1">
    <source>
        <dbReference type="SAM" id="Phobius"/>
    </source>
</evidence>
<feature type="transmembrane region" description="Helical" evidence="1">
    <location>
        <begin position="33"/>
        <end position="52"/>
    </location>
</feature>
<dbReference type="AlphaFoldDB" id="A0A7R9WR27"/>
<dbReference type="GO" id="GO:0016491">
    <property type="term" value="F:oxidoreductase activity"/>
    <property type="evidence" value="ECO:0007669"/>
    <property type="project" value="TreeGrafter"/>
</dbReference>
<dbReference type="PANTHER" id="PTHR43313:SF1">
    <property type="entry name" value="3BETA-HYDROXYSTEROID DEHYDROGENASE DHS-16"/>
    <property type="match status" value="1"/>
</dbReference>
<accession>A0A7R9WR27</accession>
<dbReference type="InterPro" id="IPR002347">
    <property type="entry name" value="SDR_fam"/>
</dbReference>
<dbReference type="Gene3D" id="3.40.50.720">
    <property type="entry name" value="NAD(P)-binding Rossmann-like Domain"/>
    <property type="match status" value="1"/>
</dbReference>
<evidence type="ECO:0000313" key="2">
    <source>
        <dbReference type="EMBL" id="CAD8331263.1"/>
    </source>
</evidence>
<dbReference type="InterPro" id="IPR036291">
    <property type="entry name" value="NAD(P)-bd_dom_sf"/>
</dbReference>
<organism evidence="2">
    <name type="scientific">Craspedostauros australis</name>
    <dbReference type="NCBI Taxonomy" id="1486917"/>
    <lineage>
        <taxon>Eukaryota</taxon>
        <taxon>Sar</taxon>
        <taxon>Stramenopiles</taxon>
        <taxon>Ochrophyta</taxon>
        <taxon>Bacillariophyta</taxon>
        <taxon>Bacillariophyceae</taxon>
        <taxon>Bacillariophycidae</taxon>
        <taxon>Naviculales</taxon>
        <taxon>Naviculaceae</taxon>
        <taxon>Craspedostauros</taxon>
    </lineage>
</organism>
<keyword evidence="1" id="KW-0472">Membrane</keyword>
<proteinExistence type="predicted"/>
<name>A0A7R9WR27_9STRA</name>
<dbReference type="Pfam" id="PF00106">
    <property type="entry name" value="adh_short"/>
    <property type="match status" value="1"/>
</dbReference>
<gene>
    <name evidence="2" type="ORF">CAUS1442_LOCUS3362</name>
</gene>
<reference evidence="2" key="1">
    <citation type="submission" date="2021-01" db="EMBL/GenBank/DDBJ databases">
        <authorList>
            <person name="Corre E."/>
            <person name="Pelletier E."/>
            <person name="Niang G."/>
            <person name="Scheremetjew M."/>
            <person name="Finn R."/>
            <person name="Kale V."/>
            <person name="Holt S."/>
            <person name="Cochrane G."/>
            <person name="Meng A."/>
            <person name="Brown T."/>
            <person name="Cohen L."/>
        </authorList>
    </citation>
    <scope>NUCLEOTIDE SEQUENCE</scope>
    <source>
        <strain evidence="2">CCMP3328</strain>
    </source>
</reference>
<sequence>MAELKAIERPGPLKQKLNRIVHHPPVTIVLNTLFWTLILTCILPLASVVVLCKGIYDLYQLYAAPSNQLKPKDDADTAEYAILITGCDSGIGKEAAVHLLSEGFVVFCGCLTQEAMKEYRLDSNAKPLLMDVTKQSQVDDAAMAVTQWLAGSDGNGKTRYFHALINNAGIGRGGLIDWIGIETFEMNMNVNCYGMIRTCKAFTPLLKKQVAEKGYKRSQILNVVSMAGMVPSPCAFAPAYEVSKHAAHAFCDALRYEMQWFNVQVVTVNPTFHTTPLITNNTIDHLRSVIWDPLTKEKQEQYGRSFFDKWNLRAHTISTKGQWDVAVLAEDIARTVAMEHPPAQLLVGTDAKFGCILFIAIPQWIRHALAQRAIPIGVPAFTSKVQKAHG</sequence>
<dbReference type="PANTHER" id="PTHR43313">
    <property type="entry name" value="SHORT-CHAIN DEHYDROGENASE/REDUCTASE FAMILY 9C"/>
    <property type="match status" value="1"/>
</dbReference>
<dbReference type="GO" id="GO:0008202">
    <property type="term" value="P:steroid metabolic process"/>
    <property type="evidence" value="ECO:0007669"/>
    <property type="project" value="TreeGrafter"/>
</dbReference>
<keyword evidence="1" id="KW-1133">Transmembrane helix</keyword>